<dbReference type="InterPro" id="IPR036388">
    <property type="entry name" value="WH-like_DNA-bd_sf"/>
</dbReference>
<evidence type="ECO:0000313" key="8">
    <source>
        <dbReference type="Proteomes" id="UP000011543"/>
    </source>
</evidence>
<dbReference type="InterPro" id="IPR019888">
    <property type="entry name" value="Tscrpt_reg_AsnC-like"/>
</dbReference>
<dbReference type="PROSITE" id="PS50956">
    <property type="entry name" value="HTH_ASNC_2"/>
    <property type="match status" value="1"/>
</dbReference>
<dbReference type="SUPFAM" id="SSF46785">
    <property type="entry name" value="Winged helix' DNA-binding domain"/>
    <property type="match status" value="1"/>
</dbReference>
<keyword evidence="2" id="KW-0238">DNA-binding</keyword>
<dbReference type="HOGENOM" id="CLU_091233_5_4_2"/>
<dbReference type="EMBL" id="AOHS01000012">
    <property type="protein sequence ID" value="ELY32722.1"/>
    <property type="molecule type" value="Genomic_DNA"/>
</dbReference>
<organism evidence="5 7">
    <name type="scientific">Natrialba magadii (strain ATCC 43099 / DSM 3394 / CCM 3739 / CIP 104546 / IAM 13178 / JCM 8861 / NBRC 102185 / NCIMB 2190 / MS3)</name>
    <name type="common">Natronobacterium magadii</name>
    <dbReference type="NCBI Taxonomy" id="547559"/>
    <lineage>
        <taxon>Archaea</taxon>
        <taxon>Methanobacteriati</taxon>
        <taxon>Methanobacteriota</taxon>
        <taxon>Stenosarchaea group</taxon>
        <taxon>Halobacteria</taxon>
        <taxon>Halobacteriales</taxon>
        <taxon>Natrialbaceae</taxon>
        <taxon>Natrialba</taxon>
    </lineage>
</organism>
<dbReference type="InterPro" id="IPR000485">
    <property type="entry name" value="AsnC-type_HTH_dom"/>
</dbReference>
<dbReference type="Pfam" id="PF13412">
    <property type="entry name" value="HTH_24"/>
    <property type="match status" value="1"/>
</dbReference>
<dbReference type="Proteomes" id="UP000011543">
    <property type="component" value="Unassembled WGS sequence"/>
</dbReference>
<dbReference type="GO" id="GO:0043565">
    <property type="term" value="F:sequence-specific DNA binding"/>
    <property type="evidence" value="ECO:0007669"/>
    <property type="project" value="InterPro"/>
</dbReference>
<dbReference type="PATRIC" id="fig|547559.17.peg.660"/>
<dbReference type="Gene3D" id="1.10.10.10">
    <property type="entry name" value="Winged helix-like DNA-binding domain superfamily/Winged helix DNA-binding domain"/>
    <property type="match status" value="1"/>
</dbReference>
<dbReference type="AlphaFoldDB" id="D3T135"/>
<dbReference type="SMART" id="SM00344">
    <property type="entry name" value="HTH_ASNC"/>
    <property type="match status" value="1"/>
</dbReference>
<dbReference type="GO" id="GO:0043200">
    <property type="term" value="P:response to amino acid"/>
    <property type="evidence" value="ECO:0007669"/>
    <property type="project" value="TreeGrafter"/>
</dbReference>
<proteinExistence type="predicted"/>
<dbReference type="PRINTS" id="PR00033">
    <property type="entry name" value="HTHASNC"/>
</dbReference>
<reference evidence="6 8" key="3">
    <citation type="journal article" date="2014" name="PLoS Genet.">
        <title>Phylogenetically driven sequencing of extremely halophilic archaea reveals strategies for static and dynamic osmo-response.</title>
        <authorList>
            <person name="Becker E.A."/>
            <person name="Seitzer P.M."/>
            <person name="Tritt A."/>
            <person name="Larsen D."/>
            <person name="Krusor M."/>
            <person name="Yao A.I."/>
            <person name="Wu D."/>
            <person name="Madern D."/>
            <person name="Eisen J.A."/>
            <person name="Darling A.E."/>
            <person name="Facciotti M.T."/>
        </authorList>
    </citation>
    <scope>NUCLEOTIDE SEQUENCE [LARGE SCALE GENOMIC DNA]</scope>
    <source>
        <strain evidence="8">ATCC 43099 / DSM 3394 / CCM 3739 / CIP 104546 / IAM 13178 / JCM 8861 / NBRC 102185 / NCIMB 2190 / MS3</strain>
        <strain evidence="6">MS-3</strain>
    </source>
</reference>
<dbReference type="PANTHER" id="PTHR30154:SF34">
    <property type="entry name" value="TRANSCRIPTIONAL REGULATOR AZLB"/>
    <property type="match status" value="1"/>
</dbReference>
<evidence type="ECO:0000256" key="1">
    <source>
        <dbReference type="ARBA" id="ARBA00023015"/>
    </source>
</evidence>
<dbReference type="CDD" id="cd00090">
    <property type="entry name" value="HTH_ARSR"/>
    <property type="match status" value="1"/>
</dbReference>
<reference evidence="5" key="4">
    <citation type="submission" date="2016-09" db="EMBL/GenBank/DDBJ databases">
        <authorList>
            <person name="Pfeiffer F."/>
        </authorList>
    </citation>
    <scope>NUCLEOTIDE SEQUENCE</scope>
    <source>
        <strain evidence="5">ATCC 43099</strain>
        <plasmid evidence="5">pNMAG01</plasmid>
    </source>
</reference>
<reference evidence="7" key="1">
    <citation type="submission" date="2010-02" db="EMBL/GenBank/DDBJ databases">
        <title>Complete sequence of plasmid 1 of Natrialba magadii ATCC 43099.</title>
        <authorList>
            <consortium name="US DOE Joint Genome Institute"/>
            <person name="Lucas S."/>
            <person name="Copeland A."/>
            <person name="Lapidus A."/>
            <person name="Cheng J.-F."/>
            <person name="Bruce D."/>
            <person name="Goodwin L."/>
            <person name="Pitluck S."/>
            <person name="Davenport K."/>
            <person name="Saunders E."/>
            <person name="Detter J.C."/>
            <person name="Han C."/>
            <person name="Tapia R."/>
            <person name="Land M."/>
            <person name="Hauser L."/>
            <person name="Kyrpides N."/>
            <person name="Mikhailova N."/>
            <person name="De Castro R.E."/>
            <person name="Maupin-Furlow J.A."/>
            <person name="Woyke T."/>
        </authorList>
    </citation>
    <scope>NUCLEOTIDE SEQUENCE [LARGE SCALE GENOMIC DNA]</scope>
    <source>
        <strain evidence="7">ATCC 43099 / DSM 3394 / CCM 3739 / CIP 104546 / IAM 13178 / JCM 8861 / NBRC 102185 / NCIMB 2190 / MS3</strain>
        <plasmid evidence="7">pNMAG01</plasmid>
    </source>
</reference>
<keyword evidence="1" id="KW-0805">Transcription regulation</keyword>
<evidence type="ECO:0000256" key="3">
    <source>
        <dbReference type="ARBA" id="ARBA00023163"/>
    </source>
</evidence>
<evidence type="ECO:0000259" key="4">
    <source>
        <dbReference type="PROSITE" id="PS50956"/>
    </source>
</evidence>
<dbReference type="GeneID" id="8826622"/>
<name>D3T135_NATMM</name>
<accession>D3T135</accession>
<evidence type="ECO:0000313" key="6">
    <source>
        <dbReference type="EMBL" id="ELY32722.1"/>
    </source>
</evidence>
<evidence type="ECO:0000256" key="2">
    <source>
        <dbReference type="ARBA" id="ARBA00023125"/>
    </source>
</evidence>
<dbReference type="EMBL" id="CP001933">
    <property type="protein sequence ID" value="ADD07294.1"/>
    <property type="molecule type" value="Genomic_DNA"/>
</dbReference>
<gene>
    <name evidence="5" type="ordered locus">Nmag_3752</name>
    <name evidence="6" type="ORF">C500_03459</name>
</gene>
<dbReference type="OrthoDB" id="195008at2157"/>
<reference evidence="5 7" key="2">
    <citation type="journal article" date="2012" name="BMC Genomics">
        <title>A comparative genomics perspective on the genetic content of the alkaliphilic haloarchaeon Natrialba magadii ATCC 43099T.</title>
        <authorList>
            <person name="Siddaramappa S."/>
            <person name="Challacombe J.F."/>
            <person name="Decastro R.E."/>
            <person name="Pfeiffer F."/>
            <person name="Sastre D.E."/>
            <person name="Gimenez M.I."/>
            <person name="Paggi R.A."/>
            <person name="Detter J.C."/>
            <person name="Davenport K.W."/>
            <person name="Goodwin L.A."/>
            <person name="Kyrpides N."/>
            <person name="Tapia R."/>
            <person name="Pitluck S."/>
            <person name="Lucas S."/>
            <person name="Woyke T."/>
            <person name="Maupin-Furlow J.A."/>
        </authorList>
    </citation>
    <scope>NUCLEOTIDE SEQUENCE [LARGE SCALE GENOMIC DNA]</scope>
    <source>
        <strain evidence="5">ATCC 43099</strain>
        <strain evidence="7">ATCC 43099 / DSM 3394 / CCM 3739 / CIP 104546 / IAM 13178 / JCM 8861 / NBRC 102185 / NCIMB 2190 / MS3</strain>
    </source>
</reference>
<dbReference type="GO" id="GO:0005829">
    <property type="term" value="C:cytosol"/>
    <property type="evidence" value="ECO:0007669"/>
    <property type="project" value="TreeGrafter"/>
</dbReference>
<keyword evidence="7" id="KW-1185">Reference proteome</keyword>
<evidence type="ECO:0000313" key="5">
    <source>
        <dbReference type="EMBL" id="ADD07294.1"/>
    </source>
</evidence>
<dbReference type="Pfam" id="PF01037">
    <property type="entry name" value="AsnC_trans_reg"/>
    <property type="match status" value="1"/>
</dbReference>
<dbReference type="InterPro" id="IPR036390">
    <property type="entry name" value="WH_DNA-bd_sf"/>
</dbReference>
<keyword evidence="5" id="KW-0614">Plasmid</keyword>
<geneLocation type="plasmid" evidence="5 7">
    <name>pNMAG01</name>
</geneLocation>
<sequence>MDVDLDETDIEILKRLEKSDDKNLEELSDELGLSKSAIHYRVTNLKQSDVITTISADVDPHALDLNMLLFTEVTVSHESGYAEDVGESLTEIDGVNHVYYMMGDVDFIVISRVQNHDQMHVLIDDIVEIEGVNETSSRFVIQELETGGQLIENMSEEMVDKVVE</sequence>
<feature type="domain" description="HTH asnC-type" evidence="4">
    <location>
        <begin position="5"/>
        <end position="66"/>
    </location>
</feature>
<dbReference type="InterPro" id="IPR019887">
    <property type="entry name" value="Tscrpt_reg_AsnC/Lrp_C"/>
</dbReference>
<dbReference type="InterPro" id="IPR011008">
    <property type="entry name" value="Dimeric_a/b-barrel"/>
</dbReference>
<dbReference type="SUPFAM" id="SSF54909">
    <property type="entry name" value="Dimeric alpha+beta barrel"/>
    <property type="match status" value="1"/>
</dbReference>
<dbReference type="InterPro" id="IPR011991">
    <property type="entry name" value="ArsR-like_HTH"/>
</dbReference>
<evidence type="ECO:0000313" key="7">
    <source>
        <dbReference type="Proteomes" id="UP000001879"/>
    </source>
</evidence>
<dbReference type="PANTHER" id="PTHR30154">
    <property type="entry name" value="LEUCINE-RESPONSIVE REGULATORY PROTEIN"/>
    <property type="match status" value="1"/>
</dbReference>
<keyword evidence="3" id="KW-0804">Transcription</keyword>
<dbReference type="Gene3D" id="3.30.70.920">
    <property type="match status" value="1"/>
</dbReference>
<dbReference type="KEGG" id="nmg:Nmag_3752"/>
<protein>
    <submittedName>
        <fullName evidence="6">AsnC family transcriptional regulator</fullName>
    </submittedName>
    <submittedName>
        <fullName evidence="5">Lrp/AsnC family transcription regulator</fullName>
    </submittedName>
</protein>
<dbReference type="RefSeq" id="WP_004214221.1">
    <property type="nucleotide sequence ID" value="NC_013923.1"/>
</dbReference>
<dbReference type="Proteomes" id="UP000001879">
    <property type="component" value="Plasmid pNMAG01"/>
</dbReference>